<reference evidence="1" key="1">
    <citation type="journal article" date="2015" name="Nature">
        <title>Complex archaea that bridge the gap between prokaryotes and eukaryotes.</title>
        <authorList>
            <person name="Spang A."/>
            <person name="Saw J.H."/>
            <person name="Jorgensen S.L."/>
            <person name="Zaremba-Niedzwiedzka K."/>
            <person name="Martijn J."/>
            <person name="Lind A.E."/>
            <person name="van Eijk R."/>
            <person name="Schleper C."/>
            <person name="Guy L."/>
            <person name="Ettema T.J."/>
        </authorList>
    </citation>
    <scope>NUCLEOTIDE SEQUENCE</scope>
</reference>
<dbReference type="AlphaFoldDB" id="A0A0F9S952"/>
<sequence length="64" mass="7778">MVRRFFRWLWCQIAGHHLFGSSEWRTDGIHCRYCDWTRSAAKCDAILHRPPGTWAWFIERRNNA</sequence>
<comment type="caution">
    <text evidence="1">The sequence shown here is derived from an EMBL/GenBank/DDBJ whole genome shotgun (WGS) entry which is preliminary data.</text>
</comment>
<evidence type="ECO:0000313" key="1">
    <source>
        <dbReference type="EMBL" id="KKN63579.1"/>
    </source>
</evidence>
<protein>
    <submittedName>
        <fullName evidence="1">Uncharacterized protein</fullName>
    </submittedName>
</protein>
<accession>A0A0F9S952</accession>
<name>A0A0F9S952_9ZZZZ</name>
<dbReference type="EMBL" id="LAZR01000585">
    <property type="protein sequence ID" value="KKN63579.1"/>
    <property type="molecule type" value="Genomic_DNA"/>
</dbReference>
<organism evidence="1">
    <name type="scientific">marine sediment metagenome</name>
    <dbReference type="NCBI Taxonomy" id="412755"/>
    <lineage>
        <taxon>unclassified sequences</taxon>
        <taxon>metagenomes</taxon>
        <taxon>ecological metagenomes</taxon>
    </lineage>
</organism>
<proteinExistence type="predicted"/>
<gene>
    <name evidence="1" type="ORF">LCGC14_0500270</name>
</gene>